<proteinExistence type="predicted"/>
<name>A0A1I7WA43_HETBA</name>
<organism evidence="1 2">
    <name type="scientific">Heterorhabditis bacteriophora</name>
    <name type="common">Entomopathogenic nematode worm</name>
    <dbReference type="NCBI Taxonomy" id="37862"/>
    <lineage>
        <taxon>Eukaryota</taxon>
        <taxon>Metazoa</taxon>
        <taxon>Ecdysozoa</taxon>
        <taxon>Nematoda</taxon>
        <taxon>Chromadorea</taxon>
        <taxon>Rhabditida</taxon>
        <taxon>Rhabditina</taxon>
        <taxon>Rhabditomorpha</taxon>
        <taxon>Strongyloidea</taxon>
        <taxon>Heterorhabditidae</taxon>
        <taxon>Heterorhabditis</taxon>
    </lineage>
</organism>
<evidence type="ECO:0000313" key="1">
    <source>
        <dbReference type="Proteomes" id="UP000095283"/>
    </source>
</evidence>
<accession>A0A1I7WA43</accession>
<protein>
    <submittedName>
        <fullName evidence="2">HTH_48 domain-containing protein</fullName>
    </submittedName>
</protein>
<sequence>MSLPFIHRTRHRTHSSKFIIAIILTAFVEYEHLLLATEITLSTSGGAQKLFVEASLLSSKHRHLFLRRYDECTRFNNAHDIYEILTAGGIVKGWAYWIQRHRGDAENRDISPSYCAEAPASMND</sequence>
<dbReference type="AlphaFoldDB" id="A0A1I7WA43"/>
<evidence type="ECO:0000313" key="2">
    <source>
        <dbReference type="WBParaSite" id="Hba_01543"/>
    </source>
</evidence>
<reference evidence="2" key="1">
    <citation type="submission" date="2016-11" db="UniProtKB">
        <authorList>
            <consortium name="WormBaseParasite"/>
        </authorList>
    </citation>
    <scope>IDENTIFICATION</scope>
</reference>
<dbReference type="WBParaSite" id="Hba_01543">
    <property type="protein sequence ID" value="Hba_01543"/>
    <property type="gene ID" value="Hba_01543"/>
</dbReference>
<dbReference type="Proteomes" id="UP000095283">
    <property type="component" value="Unplaced"/>
</dbReference>
<keyword evidence="1" id="KW-1185">Reference proteome</keyword>